<keyword evidence="8" id="KW-0963">Cytoplasm</keyword>
<comment type="subunit">
    <text evidence="8">Monomer.</text>
</comment>
<dbReference type="EMBL" id="DXGC01000032">
    <property type="protein sequence ID" value="HIW90670.1"/>
    <property type="molecule type" value="Genomic_DNA"/>
</dbReference>
<evidence type="ECO:0000256" key="3">
    <source>
        <dbReference type="ARBA" id="ARBA00022801"/>
    </source>
</evidence>
<feature type="binding site" evidence="8">
    <location>
        <position position="131"/>
    </location>
    <ligand>
        <name>tRNA</name>
        <dbReference type="ChEBI" id="CHEBI:17843"/>
    </ligand>
</feature>
<keyword evidence="3 8" id="KW-0378">Hydrolase</keyword>
<dbReference type="PROSITE" id="PS01195">
    <property type="entry name" value="PEPT_TRNA_HYDROL_1"/>
    <property type="match status" value="1"/>
</dbReference>
<dbReference type="GO" id="GO:0000049">
    <property type="term" value="F:tRNA binding"/>
    <property type="evidence" value="ECO:0007669"/>
    <property type="project" value="UniProtKB-UniRule"/>
</dbReference>
<feature type="site" description="Stabilizes the basic form of H active site to accept a proton" evidence="8">
    <location>
        <position position="110"/>
    </location>
</feature>
<feature type="binding site" evidence="8">
    <location>
        <position position="85"/>
    </location>
    <ligand>
        <name>tRNA</name>
        <dbReference type="ChEBI" id="CHEBI:17843"/>
    </ligand>
</feature>
<comment type="function">
    <text evidence="8">Hydrolyzes ribosome-free peptidyl-tRNAs (with 1 or more amino acids incorporated), which drop off the ribosome during protein synthesis, or as a result of ribosome stalling.</text>
</comment>
<organism evidence="11 12">
    <name type="scientific">Candidatus Corynebacterium avicola</name>
    <dbReference type="NCBI Taxonomy" id="2838527"/>
    <lineage>
        <taxon>Bacteria</taxon>
        <taxon>Bacillati</taxon>
        <taxon>Actinomycetota</taxon>
        <taxon>Actinomycetes</taxon>
        <taxon>Mycobacteriales</taxon>
        <taxon>Corynebacteriaceae</taxon>
        <taxon>Corynebacterium</taxon>
    </lineage>
</organism>
<dbReference type="AlphaFoldDB" id="A0A9D1RNJ5"/>
<dbReference type="GO" id="GO:0072344">
    <property type="term" value="P:rescue of stalled ribosome"/>
    <property type="evidence" value="ECO:0007669"/>
    <property type="project" value="UniProtKB-UniRule"/>
</dbReference>
<dbReference type="NCBIfam" id="TIGR00447">
    <property type="entry name" value="pth"/>
    <property type="match status" value="1"/>
</dbReference>
<evidence type="ECO:0000256" key="10">
    <source>
        <dbReference type="RuleBase" id="RU004320"/>
    </source>
</evidence>
<dbReference type="HAMAP" id="MF_00083">
    <property type="entry name" value="Pept_tRNA_hydro_bact"/>
    <property type="match status" value="1"/>
</dbReference>
<dbReference type="GO" id="GO:0004045">
    <property type="term" value="F:peptidyl-tRNA hydrolase activity"/>
    <property type="evidence" value="ECO:0007669"/>
    <property type="project" value="UniProtKB-UniRule"/>
</dbReference>
<comment type="function">
    <text evidence="8">Catalyzes the release of premature peptidyl moieties from peptidyl-tRNA molecules trapped in stalled 50S ribosomal subunits, and thus maintains levels of free tRNAs and 50S ribosomes.</text>
</comment>
<feature type="binding site" evidence="8">
    <location>
        <position position="27"/>
    </location>
    <ligand>
        <name>tRNA</name>
        <dbReference type="ChEBI" id="CHEBI:17843"/>
    </ligand>
</feature>
<evidence type="ECO:0000256" key="4">
    <source>
        <dbReference type="ARBA" id="ARBA00022884"/>
    </source>
</evidence>
<gene>
    <name evidence="8 11" type="primary">pth</name>
    <name evidence="11" type="ORF">H9870_03285</name>
</gene>
<feature type="active site" description="Proton acceptor" evidence="8">
    <location>
        <position position="32"/>
    </location>
</feature>
<dbReference type="PANTHER" id="PTHR17224">
    <property type="entry name" value="PEPTIDYL-TRNA HYDROLASE"/>
    <property type="match status" value="1"/>
</dbReference>
<evidence type="ECO:0000256" key="1">
    <source>
        <dbReference type="ARBA" id="ARBA00013260"/>
    </source>
</evidence>
<dbReference type="InterPro" id="IPR018171">
    <property type="entry name" value="Pept_tRNA_hydro_CS"/>
</dbReference>
<name>A0A9D1RNJ5_9CORY</name>
<keyword evidence="2 8" id="KW-0820">tRNA-binding</keyword>
<dbReference type="InterPro" id="IPR001328">
    <property type="entry name" value="Pept_tRNA_hydro"/>
</dbReference>
<protein>
    <recommendedName>
        <fullName evidence="7 8">Peptidyl-tRNA hydrolase</fullName>
        <shortName evidence="8">Pth</shortName>
        <ecNumber evidence="1 8">3.1.1.29</ecNumber>
    </recommendedName>
</protein>
<evidence type="ECO:0000313" key="11">
    <source>
        <dbReference type="EMBL" id="HIW90670.1"/>
    </source>
</evidence>
<dbReference type="PANTHER" id="PTHR17224:SF1">
    <property type="entry name" value="PEPTIDYL-TRNA HYDROLASE"/>
    <property type="match status" value="1"/>
</dbReference>
<feature type="binding site" evidence="8">
    <location>
        <position position="83"/>
    </location>
    <ligand>
        <name>tRNA</name>
        <dbReference type="ChEBI" id="CHEBI:17843"/>
    </ligand>
</feature>
<evidence type="ECO:0000256" key="2">
    <source>
        <dbReference type="ARBA" id="ARBA00022555"/>
    </source>
</evidence>
<evidence type="ECO:0000256" key="7">
    <source>
        <dbReference type="ARBA" id="ARBA00050038"/>
    </source>
</evidence>
<dbReference type="CDD" id="cd00462">
    <property type="entry name" value="PTH"/>
    <property type="match status" value="1"/>
</dbReference>
<dbReference type="EC" id="3.1.1.29" evidence="1 8"/>
<evidence type="ECO:0000256" key="6">
    <source>
        <dbReference type="ARBA" id="ARBA00048707"/>
    </source>
</evidence>
<evidence type="ECO:0000256" key="8">
    <source>
        <dbReference type="HAMAP-Rule" id="MF_00083"/>
    </source>
</evidence>
<accession>A0A9D1RNJ5</accession>
<reference evidence="11" key="2">
    <citation type="submission" date="2021-04" db="EMBL/GenBank/DDBJ databases">
        <authorList>
            <person name="Gilroy R."/>
        </authorList>
    </citation>
    <scope>NUCLEOTIDE SEQUENCE</scope>
    <source>
        <strain evidence="11">CHK32-1732</strain>
    </source>
</reference>
<comment type="subcellular location">
    <subcellularLocation>
        <location evidence="8">Cytoplasm</location>
    </subcellularLocation>
</comment>
<sequence length="198" mass="20629">MWETGAVNNTAQSPFLVVGLGNPGAEYAGTRHNIGAMVIDELAGNCGGPAGPATLSVNRKLNARVAETRLGGERLILAVPRSYMNTSGGPVKALAAYYRIPADHVLVVHDELDLDLGQVKLKNGGGLNAHNGLKDVAKSLGTRDFPRLQVGIGRPPGRMAPASYVLRSFSSAENKDLPVALADAADLAEDVVAGRVTP</sequence>
<comment type="caution">
    <text evidence="11">The sequence shown here is derived from an EMBL/GenBank/DDBJ whole genome shotgun (WGS) entry which is preliminary data.</text>
</comment>
<dbReference type="Pfam" id="PF01195">
    <property type="entry name" value="Pept_tRNA_hydro"/>
    <property type="match status" value="1"/>
</dbReference>
<dbReference type="InterPro" id="IPR036416">
    <property type="entry name" value="Pept_tRNA_hydro_sf"/>
</dbReference>
<reference evidence="11" key="1">
    <citation type="journal article" date="2021" name="PeerJ">
        <title>Extensive microbial diversity within the chicken gut microbiome revealed by metagenomics and culture.</title>
        <authorList>
            <person name="Gilroy R."/>
            <person name="Ravi A."/>
            <person name="Getino M."/>
            <person name="Pursley I."/>
            <person name="Horton D.L."/>
            <person name="Alikhan N.F."/>
            <person name="Baker D."/>
            <person name="Gharbi K."/>
            <person name="Hall N."/>
            <person name="Watson M."/>
            <person name="Adriaenssens E.M."/>
            <person name="Foster-Nyarko E."/>
            <person name="Jarju S."/>
            <person name="Secka A."/>
            <person name="Antonio M."/>
            <person name="Oren A."/>
            <person name="Chaudhuri R.R."/>
            <person name="La Ragione R."/>
            <person name="Hildebrand F."/>
            <person name="Pallen M.J."/>
        </authorList>
    </citation>
    <scope>NUCLEOTIDE SEQUENCE</scope>
    <source>
        <strain evidence="11">CHK32-1732</strain>
    </source>
</reference>
<proteinExistence type="inferred from homology"/>
<dbReference type="Gene3D" id="3.40.50.1470">
    <property type="entry name" value="Peptidyl-tRNA hydrolase"/>
    <property type="match status" value="1"/>
</dbReference>
<dbReference type="PROSITE" id="PS01196">
    <property type="entry name" value="PEPT_TRNA_HYDROL_2"/>
    <property type="match status" value="1"/>
</dbReference>
<feature type="site" description="Discriminates between blocked and unblocked aminoacyl-tRNA" evidence="8">
    <location>
        <position position="22"/>
    </location>
</feature>
<dbReference type="SUPFAM" id="SSF53178">
    <property type="entry name" value="Peptidyl-tRNA hydrolase-like"/>
    <property type="match status" value="1"/>
</dbReference>
<dbReference type="GO" id="GO:0005737">
    <property type="term" value="C:cytoplasm"/>
    <property type="evidence" value="ECO:0007669"/>
    <property type="project" value="UniProtKB-SubCell"/>
</dbReference>
<dbReference type="GO" id="GO:0006515">
    <property type="term" value="P:protein quality control for misfolded or incompletely synthesized proteins"/>
    <property type="evidence" value="ECO:0007669"/>
    <property type="project" value="UniProtKB-UniRule"/>
</dbReference>
<comment type="catalytic activity">
    <reaction evidence="6 8 9">
        <text>an N-acyl-L-alpha-aminoacyl-tRNA + H2O = an N-acyl-L-amino acid + a tRNA + H(+)</text>
        <dbReference type="Rhea" id="RHEA:54448"/>
        <dbReference type="Rhea" id="RHEA-COMP:10123"/>
        <dbReference type="Rhea" id="RHEA-COMP:13883"/>
        <dbReference type="ChEBI" id="CHEBI:15377"/>
        <dbReference type="ChEBI" id="CHEBI:15378"/>
        <dbReference type="ChEBI" id="CHEBI:59874"/>
        <dbReference type="ChEBI" id="CHEBI:78442"/>
        <dbReference type="ChEBI" id="CHEBI:138191"/>
        <dbReference type="EC" id="3.1.1.29"/>
    </reaction>
</comment>
<evidence type="ECO:0000256" key="5">
    <source>
        <dbReference type="ARBA" id="ARBA00038063"/>
    </source>
</evidence>
<comment type="similarity">
    <text evidence="5 8 10">Belongs to the PTH family.</text>
</comment>
<evidence type="ECO:0000313" key="12">
    <source>
        <dbReference type="Proteomes" id="UP000824190"/>
    </source>
</evidence>
<evidence type="ECO:0000256" key="9">
    <source>
        <dbReference type="RuleBase" id="RU000673"/>
    </source>
</evidence>
<dbReference type="Proteomes" id="UP000824190">
    <property type="component" value="Unassembled WGS sequence"/>
</dbReference>
<dbReference type="FunFam" id="3.40.50.1470:FF:000001">
    <property type="entry name" value="Peptidyl-tRNA hydrolase"/>
    <property type="match status" value="1"/>
</dbReference>
<keyword evidence="4 8" id="KW-0694">RNA-binding</keyword>